<gene>
    <name evidence="1" type="ORF">EV420DRAFT_1270592</name>
</gene>
<dbReference type="GeneID" id="85351129"/>
<sequence length="241" mass="27730">IQSVIKNTTTPSWINSVPSNYRETSAGTIKADEWHVLSTIYLPIALVTLWGDNNGQPLPDDSWHLPILDCTMVLFQAVTIICRYTMNLGQATTYRNLLKKCVDGLYSVHPHMQTHKERPNVHAAFHLYEFIISFEPVISWWCFSFECLFVTLQKININDHVGGKLSFFFISCVQELTSLLGELKTTMLQSFMKAANLHHYLSRPECPQHMQEFKCLLDNALPPKDQREVKFEADPPMLRQT</sequence>
<keyword evidence="2" id="KW-1185">Reference proteome</keyword>
<organism evidence="1 2">
    <name type="scientific">Armillaria tabescens</name>
    <name type="common">Ringless honey mushroom</name>
    <name type="synonym">Agaricus tabescens</name>
    <dbReference type="NCBI Taxonomy" id="1929756"/>
    <lineage>
        <taxon>Eukaryota</taxon>
        <taxon>Fungi</taxon>
        <taxon>Dikarya</taxon>
        <taxon>Basidiomycota</taxon>
        <taxon>Agaricomycotina</taxon>
        <taxon>Agaricomycetes</taxon>
        <taxon>Agaricomycetidae</taxon>
        <taxon>Agaricales</taxon>
        <taxon>Marasmiineae</taxon>
        <taxon>Physalacriaceae</taxon>
        <taxon>Desarmillaria</taxon>
    </lineage>
</organism>
<dbReference type="AlphaFoldDB" id="A0AA39KBW5"/>
<comment type="caution">
    <text evidence="1">The sequence shown here is derived from an EMBL/GenBank/DDBJ whole genome shotgun (WGS) entry which is preliminary data.</text>
</comment>
<reference evidence="1" key="1">
    <citation type="submission" date="2023-06" db="EMBL/GenBank/DDBJ databases">
        <authorList>
            <consortium name="Lawrence Berkeley National Laboratory"/>
            <person name="Ahrendt S."/>
            <person name="Sahu N."/>
            <person name="Indic B."/>
            <person name="Wong-Bajracharya J."/>
            <person name="Merenyi Z."/>
            <person name="Ke H.-M."/>
            <person name="Monk M."/>
            <person name="Kocsube S."/>
            <person name="Drula E."/>
            <person name="Lipzen A."/>
            <person name="Balint B."/>
            <person name="Henrissat B."/>
            <person name="Andreopoulos B."/>
            <person name="Martin F.M."/>
            <person name="Harder C.B."/>
            <person name="Rigling D."/>
            <person name="Ford K.L."/>
            <person name="Foster G.D."/>
            <person name="Pangilinan J."/>
            <person name="Papanicolaou A."/>
            <person name="Barry K."/>
            <person name="LaButti K."/>
            <person name="Viragh M."/>
            <person name="Koriabine M."/>
            <person name="Yan M."/>
            <person name="Riley R."/>
            <person name="Champramary S."/>
            <person name="Plett K.L."/>
            <person name="Tsai I.J."/>
            <person name="Slot J."/>
            <person name="Sipos G."/>
            <person name="Plett J."/>
            <person name="Nagy L.G."/>
            <person name="Grigoriev I.V."/>
        </authorList>
    </citation>
    <scope>NUCLEOTIDE SEQUENCE</scope>
    <source>
        <strain evidence="1">CCBAS 213</strain>
    </source>
</reference>
<protein>
    <submittedName>
        <fullName evidence="1">Uncharacterized protein</fullName>
    </submittedName>
</protein>
<evidence type="ECO:0000313" key="2">
    <source>
        <dbReference type="Proteomes" id="UP001175211"/>
    </source>
</evidence>
<name>A0AA39KBW5_ARMTA</name>
<feature type="non-terminal residue" evidence="1">
    <location>
        <position position="1"/>
    </location>
</feature>
<dbReference type="EMBL" id="JAUEPS010000018">
    <property type="protein sequence ID" value="KAK0458317.1"/>
    <property type="molecule type" value="Genomic_DNA"/>
</dbReference>
<dbReference type="Proteomes" id="UP001175211">
    <property type="component" value="Unassembled WGS sequence"/>
</dbReference>
<dbReference type="RefSeq" id="XP_060330605.1">
    <property type="nucleotide sequence ID" value="XM_060467581.1"/>
</dbReference>
<accession>A0AA39KBW5</accession>
<evidence type="ECO:0000313" key="1">
    <source>
        <dbReference type="EMBL" id="KAK0458317.1"/>
    </source>
</evidence>
<proteinExistence type="predicted"/>